<protein>
    <recommendedName>
        <fullName evidence="12">Scavenger receptor class B member 1</fullName>
    </recommendedName>
</protein>
<dbReference type="PANTHER" id="PTHR11923">
    <property type="entry name" value="SCAVENGER RECEPTOR CLASS B TYPE-1 SR-B1"/>
    <property type="match status" value="1"/>
</dbReference>
<dbReference type="GO" id="GO:0005044">
    <property type="term" value="F:scavenger receptor activity"/>
    <property type="evidence" value="ECO:0007669"/>
    <property type="project" value="TreeGrafter"/>
</dbReference>
<keyword evidence="7" id="KW-1015">Disulfide bond</keyword>
<comment type="similarity">
    <text evidence="2">Belongs to the CD36 family.</text>
</comment>
<keyword evidence="8" id="KW-0675">Receptor</keyword>
<evidence type="ECO:0000256" key="4">
    <source>
        <dbReference type="ARBA" id="ARBA00022692"/>
    </source>
</evidence>
<dbReference type="OrthoDB" id="18585at2759"/>
<evidence type="ECO:0000256" key="1">
    <source>
        <dbReference type="ARBA" id="ARBA00004651"/>
    </source>
</evidence>
<evidence type="ECO:0000256" key="6">
    <source>
        <dbReference type="ARBA" id="ARBA00023136"/>
    </source>
</evidence>
<comment type="subcellular location">
    <subcellularLocation>
        <location evidence="1">Cell membrane</location>
        <topology evidence="1">Multi-pass membrane protein</topology>
    </subcellularLocation>
</comment>
<gene>
    <name evidence="10" type="ORF">DILT_LOCUS19076</name>
</gene>
<sequence>MQRYQLCLSLITTLLCTVLLLGVTLTIVLPFVSRREIAKKIVLRNGSEIYDAWLSPPGEVYMQFFLFSVMNPSEFVGGKRPILQQHGPFTYRQRQERVNVSLDPENGTISYSNRKFYEFDRNLSSADENTNIIALNLAYIAIAEKSKEFPSMISFIMRILELYYNENLFVNKTAKELIWGYKNPVLDIVRKLIPVPTEIGLFVGKNGTEDGTYVIRDGASDPEELGQIVSYRNSSSVSCWLTSWANMINGSDGTLIPPFRSQFDQIYVFAPDVCRSFAFTA</sequence>
<accession>A0A3P7NKP2</accession>
<keyword evidence="3" id="KW-1003">Cell membrane</keyword>
<dbReference type="PRINTS" id="PR01610">
    <property type="entry name" value="CD36ANTIGEN"/>
</dbReference>
<evidence type="ECO:0008006" key="12">
    <source>
        <dbReference type="Google" id="ProtNLM"/>
    </source>
</evidence>
<keyword evidence="11" id="KW-1185">Reference proteome</keyword>
<evidence type="ECO:0000256" key="7">
    <source>
        <dbReference type="ARBA" id="ARBA00023157"/>
    </source>
</evidence>
<evidence type="ECO:0000256" key="8">
    <source>
        <dbReference type="ARBA" id="ARBA00023170"/>
    </source>
</evidence>
<evidence type="ECO:0000256" key="9">
    <source>
        <dbReference type="ARBA" id="ARBA00023180"/>
    </source>
</evidence>
<dbReference type="InterPro" id="IPR002159">
    <property type="entry name" value="CD36_fam"/>
</dbReference>
<dbReference type="InterPro" id="IPR005428">
    <property type="entry name" value="CD36/SCARB1/SNMP1"/>
</dbReference>
<evidence type="ECO:0000256" key="3">
    <source>
        <dbReference type="ARBA" id="ARBA00022475"/>
    </source>
</evidence>
<evidence type="ECO:0000256" key="2">
    <source>
        <dbReference type="ARBA" id="ARBA00010532"/>
    </source>
</evidence>
<evidence type="ECO:0000313" key="11">
    <source>
        <dbReference type="Proteomes" id="UP000281553"/>
    </source>
</evidence>
<keyword evidence="9" id="KW-0325">Glycoprotein</keyword>
<organism evidence="10 11">
    <name type="scientific">Dibothriocephalus latus</name>
    <name type="common">Fish tapeworm</name>
    <name type="synonym">Diphyllobothrium latum</name>
    <dbReference type="NCBI Taxonomy" id="60516"/>
    <lineage>
        <taxon>Eukaryota</taxon>
        <taxon>Metazoa</taxon>
        <taxon>Spiralia</taxon>
        <taxon>Lophotrochozoa</taxon>
        <taxon>Platyhelminthes</taxon>
        <taxon>Cestoda</taxon>
        <taxon>Eucestoda</taxon>
        <taxon>Diphyllobothriidea</taxon>
        <taxon>Diphyllobothriidae</taxon>
        <taxon>Dibothriocephalus</taxon>
    </lineage>
</organism>
<dbReference type="Pfam" id="PF01130">
    <property type="entry name" value="CD36"/>
    <property type="match status" value="1"/>
</dbReference>
<dbReference type="Proteomes" id="UP000281553">
    <property type="component" value="Unassembled WGS sequence"/>
</dbReference>
<feature type="non-terminal residue" evidence="10">
    <location>
        <position position="281"/>
    </location>
</feature>
<proteinExistence type="inferred from homology"/>
<evidence type="ECO:0000256" key="5">
    <source>
        <dbReference type="ARBA" id="ARBA00022989"/>
    </source>
</evidence>
<name>A0A3P7NKP2_DIBLA</name>
<reference evidence="10 11" key="1">
    <citation type="submission" date="2018-11" db="EMBL/GenBank/DDBJ databases">
        <authorList>
            <consortium name="Pathogen Informatics"/>
        </authorList>
    </citation>
    <scope>NUCLEOTIDE SEQUENCE [LARGE SCALE GENOMIC DNA]</scope>
</reference>
<dbReference type="GO" id="GO:0005886">
    <property type="term" value="C:plasma membrane"/>
    <property type="evidence" value="ECO:0007669"/>
    <property type="project" value="UniProtKB-SubCell"/>
</dbReference>
<evidence type="ECO:0000313" key="10">
    <source>
        <dbReference type="EMBL" id="VDN43385.1"/>
    </source>
</evidence>
<dbReference type="GO" id="GO:0005737">
    <property type="term" value="C:cytoplasm"/>
    <property type="evidence" value="ECO:0007669"/>
    <property type="project" value="TreeGrafter"/>
</dbReference>
<dbReference type="AlphaFoldDB" id="A0A3P7NKP2"/>
<keyword evidence="6" id="KW-0472">Membrane</keyword>
<keyword evidence="4" id="KW-0812">Transmembrane</keyword>
<keyword evidence="5" id="KW-1133">Transmembrane helix</keyword>
<dbReference type="PRINTS" id="PR01609">
    <property type="entry name" value="CD36FAMILY"/>
</dbReference>
<dbReference type="EMBL" id="UYRU01107680">
    <property type="protein sequence ID" value="VDN43385.1"/>
    <property type="molecule type" value="Genomic_DNA"/>
</dbReference>
<dbReference type="PANTHER" id="PTHR11923:SF51">
    <property type="entry name" value="LYSOSOME MEMBRANE PROTEIN 2"/>
    <property type="match status" value="1"/>
</dbReference>